<dbReference type="RefSeq" id="WP_055261774.1">
    <property type="nucleotide sequence ID" value="NZ_CYXV01000003.1"/>
</dbReference>
<evidence type="ECO:0000313" key="6">
    <source>
        <dbReference type="Proteomes" id="UP000446657"/>
    </source>
</evidence>
<dbReference type="EMBL" id="WNAL01000021">
    <property type="protein sequence ID" value="MTR82199.1"/>
    <property type="molecule type" value="Genomic_DNA"/>
</dbReference>
<dbReference type="GO" id="GO:0004252">
    <property type="term" value="F:serine-type endopeptidase activity"/>
    <property type="evidence" value="ECO:0007669"/>
    <property type="project" value="UniProtKB-UniRule"/>
</dbReference>
<dbReference type="GO" id="GO:0006508">
    <property type="term" value="P:proteolysis"/>
    <property type="evidence" value="ECO:0007669"/>
    <property type="project" value="UniProtKB-KW"/>
</dbReference>
<dbReference type="PROSITE" id="PS51892">
    <property type="entry name" value="SUBTILASE"/>
    <property type="match status" value="1"/>
</dbReference>
<dbReference type="Gene3D" id="3.40.50.200">
    <property type="entry name" value="Peptidase S8/S53 domain"/>
    <property type="match status" value="1"/>
</dbReference>
<dbReference type="Proteomes" id="UP000446657">
    <property type="component" value="Unassembled WGS sequence"/>
</dbReference>
<protein>
    <submittedName>
        <fullName evidence="4">S8 family serine peptidase</fullName>
    </submittedName>
    <submittedName>
        <fullName evidence="3">Subtilisin NAT</fullName>
        <ecNumber evidence="3">3.4.21.62</ecNumber>
    </submittedName>
</protein>
<dbReference type="AlphaFoldDB" id="A0A173S2W9"/>
<dbReference type="InterPro" id="IPR036852">
    <property type="entry name" value="Peptidase_S8/S53_dom_sf"/>
</dbReference>
<feature type="domain" description="Peptidase S8/S53" evidence="2">
    <location>
        <begin position="8"/>
        <end position="233"/>
    </location>
</feature>
<comment type="similarity">
    <text evidence="1">Belongs to the peptidase S8 family.</text>
</comment>
<feature type="active site" description="Charge relay system" evidence="1">
    <location>
        <position position="55"/>
    </location>
</feature>
<feature type="active site" description="Charge relay system" evidence="1">
    <location>
        <position position="16"/>
    </location>
</feature>
<evidence type="ECO:0000313" key="5">
    <source>
        <dbReference type="Proteomes" id="UP000095495"/>
    </source>
</evidence>
<evidence type="ECO:0000256" key="1">
    <source>
        <dbReference type="PROSITE-ProRule" id="PRU01240"/>
    </source>
</evidence>
<gene>
    <name evidence="3" type="primary">aprN</name>
    <name evidence="3" type="ORF">ERS852420_01044</name>
    <name evidence="4" type="ORF">GMD30_10955</name>
</gene>
<dbReference type="Proteomes" id="UP000095495">
    <property type="component" value="Unassembled WGS sequence"/>
</dbReference>
<keyword evidence="1" id="KW-0645">Protease</keyword>
<organism evidence="3 5">
    <name type="scientific">Roseburia faecis</name>
    <dbReference type="NCBI Taxonomy" id="301302"/>
    <lineage>
        <taxon>Bacteria</taxon>
        <taxon>Bacillati</taxon>
        <taxon>Bacillota</taxon>
        <taxon>Clostridia</taxon>
        <taxon>Lachnospirales</taxon>
        <taxon>Lachnospiraceae</taxon>
        <taxon>Roseburia</taxon>
    </lineage>
</organism>
<dbReference type="EC" id="3.4.21.62" evidence="3"/>
<dbReference type="SUPFAM" id="SSF52743">
    <property type="entry name" value="Subtilisin-like"/>
    <property type="match status" value="1"/>
</dbReference>
<keyword evidence="1" id="KW-0720">Serine protease</keyword>
<dbReference type="Pfam" id="PF00082">
    <property type="entry name" value="Peptidase_S8"/>
    <property type="match status" value="1"/>
</dbReference>
<evidence type="ECO:0000313" key="4">
    <source>
        <dbReference type="EMBL" id="MTR82199.1"/>
    </source>
</evidence>
<dbReference type="EMBL" id="CYXV01000003">
    <property type="protein sequence ID" value="CUM84235.1"/>
    <property type="molecule type" value="Genomic_DNA"/>
</dbReference>
<accession>A0A173S2W9</accession>
<keyword evidence="1 3" id="KW-0378">Hydrolase</keyword>
<sequence>MAFIKKMRKVTIAIIDSGIDNRFKNQFKCKVSGIGVTLINNEIKIVEDYFDENGHGTLTASVIINECPDIEFFIIKILDRKLEGNIECLIASLEYLLDKDVNIINMSLAVEKNGRDSRLKKICKRLNDQGKILIAAVENGSKKSIPAIYSTVIAVEGRKLKQNFDFMFSSNKRINCVIRSEPHLYYQKKDDYVMYGDCNSFAAAKLSGKLARILRKQPSNDNSKVKKLLRKESKLFVWTVPLLNLFKEYPVFRDNNIIYDPIKLNKLATNIAVFFSVENISDIYSYSLYSSKISQKKEFAYRFLRFLEEKYGFVCENYSVFERNDFISIYSVYKFLKERYKW</sequence>
<evidence type="ECO:0000313" key="3">
    <source>
        <dbReference type="EMBL" id="CUM84235.1"/>
    </source>
</evidence>
<proteinExistence type="inferred from homology"/>
<evidence type="ECO:0000259" key="2">
    <source>
        <dbReference type="Pfam" id="PF00082"/>
    </source>
</evidence>
<reference evidence="4 6" key="2">
    <citation type="journal article" date="2019" name="Nat. Med.">
        <title>A library of human gut bacterial isolates paired with longitudinal multiomics data enables mechanistic microbiome research.</title>
        <authorList>
            <person name="Poyet M."/>
            <person name="Groussin M."/>
            <person name="Gibbons S.M."/>
            <person name="Avila-Pacheco J."/>
            <person name="Jiang X."/>
            <person name="Kearney S.M."/>
            <person name="Perrotta A.R."/>
            <person name="Berdy B."/>
            <person name="Zhao S."/>
            <person name="Lieberman T.D."/>
            <person name="Swanson P.K."/>
            <person name="Smith M."/>
            <person name="Roesemann S."/>
            <person name="Alexander J.E."/>
            <person name="Rich S.A."/>
            <person name="Livny J."/>
            <person name="Vlamakis H."/>
            <person name="Clish C."/>
            <person name="Bullock K."/>
            <person name="Deik A."/>
            <person name="Scott J."/>
            <person name="Pierce K.A."/>
            <person name="Xavier R.J."/>
            <person name="Alm E.J."/>
        </authorList>
    </citation>
    <scope>NUCLEOTIDE SEQUENCE [LARGE SCALE GENOMIC DNA]</scope>
    <source>
        <strain evidence="4 6">BIOML-A1</strain>
    </source>
</reference>
<reference evidence="3 5" key="1">
    <citation type="submission" date="2015-09" db="EMBL/GenBank/DDBJ databases">
        <authorList>
            <consortium name="Pathogen Informatics"/>
        </authorList>
    </citation>
    <scope>NUCLEOTIDE SEQUENCE [LARGE SCALE GENOMIC DNA]</scope>
    <source>
        <strain evidence="3 5">2789STDY5608863</strain>
    </source>
</reference>
<dbReference type="InterPro" id="IPR000209">
    <property type="entry name" value="Peptidase_S8/S53_dom"/>
</dbReference>
<feature type="active site" description="Charge relay system" evidence="1">
    <location>
        <position position="200"/>
    </location>
</feature>
<name>A0A173S2W9_9FIRM</name>